<evidence type="ECO:0000313" key="2">
    <source>
        <dbReference type="Proteomes" id="UP000287352"/>
    </source>
</evidence>
<proteinExistence type="predicted"/>
<comment type="caution">
    <text evidence="1">The sequence shown here is derived from an EMBL/GenBank/DDBJ whole genome shotgun (WGS) entry which is preliminary data.</text>
</comment>
<accession>A0A402A344</accession>
<evidence type="ECO:0000313" key="1">
    <source>
        <dbReference type="EMBL" id="GCE13570.1"/>
    </source>
</evidence>
<keyword evidence="2" id="KW-1185">Reference proteome</keyword>
<dbReference type="Proteomes" id="UP000287352">
    <property type="component" value="Unassembled WGS sequence"/>
</dbReference>
<dbReference type="EMBL" id="BIFR01000001">
    <property type="protein sequence ID" value="GCE13570.1"/>
    <property type="molecule type" value="Genomic_DNA"/>
</dbReference>
<organism evidence="1 2">
    <name type="scientific">Tengunoibacter tsumagoiensis</name>
    <dbReference type="NCBI Taxonomy" id="2014871"/>
    <lineage>
        <taxon>Bacteria</taxon>
        <taxon>Bacillati</taxon>
        <taxon>Chloroflexota</taxon>
        <taxon>Ktedonobacteria</taxon>
        <taxon>Ktedonobacterales</taxon>
        <taxon>Dictyobacteraceae</taxon>
        <taxon>Tengunoibacter</taxon>
    </lineage>
</organism>
<gene>
    <name evidence="1" type="ORF">KTT_34290</name>
</gene>
<protein>
    <submittedName>
        <fullName evidence="1">Uncharacterized protein</fullName>
    </submittedName>
</protein>
<name>A0A402A344_9CHLR</name>
<sequence length="72" mass="8418">MEEIVHIAARYYEESKNEAISEGSPELALELVFRLQKAFEDRYPDFTRYALYWRLSKALYDVEGAVPRSSKA</sequence>
<reference evidence="2" key="1">
    <citation type="submission" date="2018-12" db="EMBL/GenBank/DDBJ databases">
        <title>Tengunoibacter tsumagoiensis gen. nov., sp. nov., Dictyobacter kobayashii sp. nov., D. alpinus sp. nov., and D. joshuensis sp. nov. and description of Dictyobacteraceae fam. nov. within the order Ktedonobacterales isolated from Tengu-no-mugimeshi.</title>
        <authorList>
            <person name="Wang C.M."/>
            <person name="Zheng Y."/>
            <person name="Sakai Y."/>
            <person name="Toyoda A."/>
            <person name="Minakuchi Y."/>
            <person name="Abe K."/>
            <person name="Yokota A."/>
            <person name="Yabe S."/>
        </authorList>
    </citation>
    <scope>NUCLEOTIDE SEQUENCE [LARGE SCALE GENOMIC DNA]</scope>
    <source>
        <strain evidence="2">Uno3</strain>
    </source>
</reference>
<dbReference type="AlphaFoldDB" id="A0A402A344"/>